<protein>
    <recommendedName>
        <fullName evidence="3">Methyltransferase</fullName>
    </recommendedName>
</protein>
<dbReference type="AlphaFoldDB" id="A0A7W3U2W7"/>
<keyword evidence="2" id="KW-1185">Reference proteome</keyword>
<accession>A0A7W3U2W7</accession>
<organism evidence="1 2">
    <name type="scientific">Marilutibacter penaei</name>
    <dbReference type="NCBI Taxonomy" id="2759900"/>
    <lineage>
        <taxon>Bacteria</taxon>
        <taxon>Pseudomonadati</taxon>
        <taxon>Pseudomonadota</taxon>
        <taxon>Gammaproteobacteria</taxon>
        <taxon>Lysobacterales</taxon>
        <taxon>Lysobacteraceae</taxon>
        <taxon>Marilutibacter</taxon>
    </lineage>
</organism>
<evidence type="ECO:0008006" key="3">
    <source>
        <dbReference type="Google" id="ProtNLM"/>
    </source>
</evidence>
<sequence length="355" mass="39076">MNAPDRYAVRAVPLRHQATLLADALQDRFETEQAVCPRILWWGIEDSGFSEQLLPRAAASATIADTRHRALRQLPVVREQRARALRLLRLHDLREDAEGVEALLQRGGIRDLDTYLMFSEQRDDLRHRQPAAEDGTFDRLVLDLTVNRVAPGLQPLLLAEAHRVMALDGRLLATVLVADEPLDGPHAIQGLQAGHRLHLPTEQAAIGLFEAAGFHGLQLHFAAIADPEAVDRIGDVEVRLCVVEAFKGKAGPCFELGQAVMYRGPWREVHDDDGHRYRRGQRVAVCAKTYALLMRSPYGGDLVGLRSVNEPPLDAASPFDCNTPAERPVRVTKGLVPFDGSRPPSDTCAPGSGCC</sequence>
<comment type="caution">
    <text evidence="1">The sequence shown here is derived from an EMBL/GenBank/DDBJ whole genome shotgun (WGS) entry which is preliminary data.</text>
</comment>
<dbReference type="RefSeq" id="WP_182668699.1">
    <property type="nucleotide sequence ID" value="NZ_JACHTE010000003.1"/>
</dbReference>
<dbReference type="SUPFAM" id="SSF53335">
    <property type="entry name" value="S-adenosyl-L-methionine-dependent methyltransferases"/>
    <property type="match status" value="1"/>
</dbReference>
<proteinExistence type="predicted"/>
<dbReference type="Gene3D" id="3.40.50.150">
    <property type="entry name" value="Vaccinia Virus protein VP39"/>
    <property type="match status" value="1"/>
</dbReference>
<dbReference type="Proteomes" id="UP000552587">
    <property type="component" value="Unassembled WGS sequence"/>
</dbReference>
<reference evidence="1 2" key="1">
    <citation type="submission" date="2020-07" db="EMBL/GenBank/DDBJ databases">
        <authorList>
            <person name="Xu S."/>
            <person name="Li A."/>
        </authorList>
    </citation>
    <scope>NUCLEOTIDE SEQUENCE [LARGE SCALE GENOMIC DNA]</scope>
    <source>
        <strain evidence="1 2">SG-8</strain>
    </source>
</reference>
<evidence type="ECO:0000313" key="1">
    <source>
        <dbReference type="EMBL" id="MBB1087919.1"/>
    </source>
</evidence>
<dbReference type="EMBL" id="JACHTE010000003">
    <property type="protein sequence ID" value="MBB1087919.1"/>
    <property type="molecule type" value="Genomic_DNA"/>
</dbReference>
<dbReference type="InterPro" id="IPR029063">
    <property type="entry name" value="SAM-dependent_MTases_sf"/>
</dbReference>
<evidence type="ECO:0000313" key="2">
    <source>
        <dbReference type="Proteomes" id="UP000552587"/>
    </source>
</evidence>
<name>A0A7W3U2W7_9GAMM</name>
<gene>
    <name evidence="1" type="ORF">H4F99_05375</name>
</gene>